<keyword evidence="2 8" id="KW-0645">Protease</keyword>
<reference evidence="9 10" key="1">
    <citation type="submission" date="2017-11" db="EMBL/GenBank/DDBJ databases">
        <title>Genomic Encyclopedia of Archaeal and Bacterial Type Strains, Phase II (KMG-II): From Individual Species to Whole Genera.</title>
        <authorList>
            <person name="Goeker M."/>
        </authorList>
    </citation>
    <scope>NUCLEOTIDE SEQUENCE [LARGE SCALE GENOMIC DNA]</scope>
    <source>
        <strain evidence="9 10">DSM 27393</strain>
    </source>
</reference>
<gene>
    <name evidence="9" type="ORF">CLV46_1739</name>
</gene>
<organism evidence="9 10">
    <name type="scientific">Diaminobutyricimonas aerilata</name>
    <dbReference type="NCBI Taxonomy" id="1162967"/>
    <lineage>
        <taxon>Bacteria</taxon>
        <taxon>Bacillati</taxon>
        <taxon>Actinomycetota</taxon>
        <taxon>Actinomycetes</taxon>
        <taxon>Micrococcales</taxon>
        <taxon>Microbacteriaceae</taxon>
        <taxon>Diaminobutyricimonas</taxon>
    </lineage>
</organism>
<evidence type="ECO:0000256" key="1">
    <source>
        <dbReference type="ARBA" id="ARBA00008136"/>
    </source>
</evidence>
<comment type="similarity">
    <text evidence="1 8">Belongs to the SOS response-associated peptidase family.</text>
</comment>
<keyword evidence="5" id="KW-0190">Covalent protein-DNA linkage</keyword>
<dbReference type="InterPro" id="IPR003738">
    <property type="entry name" value="SRAP"/>
</dbReference>
<dbReference type="GO" id="GO:0008233">
    <property type="term" value="F:peptidase activity"/>
    <property type="evidence" value="ECO:0007669"/>
    <property type="project" value="UniProtKB-KW"/>
</dbReference>
<dbReference type="InterPro" id="IPR036590">
    <property type="entry name" value="SRAP-like"/>
</dbReference>
<dbReference type="AlphaFoldDB" id="A0A2M9CJV2"/>
<name>A0A2M9CJV2_9MICO</name>
<evidence type="ECO:0000256" key="2">
    <source>
        <dbReference type="ARBA" id="ARBA00022670"/>
    </source>
</evidence>
<proteinExistence type="inferred from homology"/>
<keyword evidence="7" id="KW-0456">Lyase</keyword>
<evidence type="ECO:0000256" key="4">
    <source>
        <dbReference type="ARBA" id="ARBA00022801"/>
    </source>
</evidence>
<evidence type="ECO:0000313" key="9">
    <source>
        <dbReference type="EMBL" id="PJJ72174.1"/>
    </source>
</evidence>
<dbReference type="PANTHER" id="PTHR13604:SF0">
    <property type="entry name" value="ABASIC SITE PROCESSING PROTEIN HMCES"/>
    <property type="match status" value="1"/>
</dbReference>
<evidence type="ECO:0000256" key="5">
    <source>
        <dbReference type="ARBA" id="ARBA00023124"/>
    </source>
</evidence>
<dbReference type="GO" id="GO:0106300">
    <property type="term" value="P:protein-DNA covalent cross-linking repair"/>
    <property type="evidence" value="ECO:0007669"/>
    <property type="project" value="InterPro"/>
</dbReference>
<evidence type="ECO:0000256" key="7">
    <source>
        <dbReference type="ARBA" id="ARBA00023239"/>
    </source>
</evidence>
<dbReference type="GO" id="GO:0003697">
    <property type="term" value="F:single-stranded DNA binding"/>
    <property type="evidence" value="ECO:0007669"/>
    <property type="project" value="InterPro"/>
</dbReference>
<dbReference type="OrthoDB" id="9782620at2"/>
<dbReference type="EMBL" id="PGFF01000001">
    <property type="protein sequence ID" value="PJJ72174.1"/>
    <property type="molecule type" value="Genomic_DNA"/>
</dbReference>
<keyword evidence="4 8" id="KW-0378">Hydrolase</keyword>
<dbReference type="PANTHER" id="PTHR13604">
    <property type="entry name" value="DC12-RELATED"/>
    <property type="match status" value="1"/>
</dbReference>
<dbReference type="GO" id="GO:0006508">
    <property type="term" value="P:proteolysis"/>
    <property type="evidence" value="ECO:0007669"/>
    <property type="project" value="UniProtKB-KW"/>
</dbReference>
<dbReference type="GO" id="GO:0016829">
    <property type="term" value="F:lyase activity"/>
    <property type="evidence" value="ECO:0007669"/>
    <property type="project" value="UniProtKB-KW"/>
</dbReference>
<evidence type="ECO:0000256" key="8">
    <source>
        <dbReference type="RuleBase" id="RU364100"/>
    </source>
</evidence>
<comment type="caution">
    <text evidence="9">The sequence shown here is derived from an EMBL/GenBank/DDBJ whole genome shotgun (WGS) entry which is preliminary data.</text>
</comment>
<keyword evidence="3" id="KW-0227">DNA damage</keyword>
<dbReference type="RefSeq" id="WP_100364394.1">
    <property type="nucleotide sequence ID" value="NZ_PGFF01000001.1"/>
</dbReference>
<protein>
    <recommendedName>
        <fullName evidence="8">Abasic site processing protein</fullName>
        <ecNumber evidence="8">3.4.-.-</ecNumber>
    </recommendedName>
</protein>
<evidence type="ECO:0000313" key="10">
    <source>
        <dbReference type="Proteomes" id="UP000228758"/>
    </source>
</evidence>
<dbReference type="EC" id="3.4.-.-" evidence="8"/>
<keyword evidence="10" id="KW-1185">Reference proteome</keyword>
<accession>A0A2M9CJV2</accession>
<dbReference type="Proteomes" id="UP000228758">
    <property type="component" value="Unassembled WGS sequence"/>
</dbReference>
<dbReference type="Pfam" id="PF02586">
    <property type="entry name" value="SRAP"/>
    <property type="match status" value="1"/>
</dbReference>
<dbReference type="Gene3D" id="3.90.1680.10">
    <property type="entry name" value="SOS response associated peptidase-like"/>
    <property type="match status" value="1"/>
</dbReference>
<dbReference type="SUPFAM" id="SSF143081">
    <property type="entry name" value="BB1717-like"/>
    <property type="match status" value="1"/>
</dbReference>
<evidence type="ECO:0000256" key="6">
    <source>
        <dbReference type="ARBA" id="ARBA00023125"/>
    </source>
</evidence>
<keyword evidence="6" id="KW-0238">DNA-binding</keyword>
<evidence type="ECO:0000256" key="3">
    <source>
        <dbReference type="ARBA" id="ARBA00022763"/>
    </source>
</evidence>
<sequence length="232" mass="25686">MCGRFAVIQSQDDLADLFEIERVAEDVPPPSYNIAPTERVPVVLESAKEGSEGRRLEGARWGLVPSFAKDISVGVRAFNARVETIATNGMFKTAYVKRRAIVPAAGYYEWQKLADGKQPYFLHPADGSPLAFAGLYEWWKNPADGQWLLSTTIITRPATGELEEIHDRMPLFLAPELWGDWLDPRSKPSEELVQHALDAGSRIGDGFELRPVGSAVGPTRNKIDDPSLLEPV</sequence>